<evidence type="ECO:0000256" key="1">
    <source>
        <dbReference type="ARBA" id="ARBA00006135"/>
    </source>
</evidence>
<dbReference type="Gene3D" id="2.60.40.2500">
    <property type="match status" value="1"/>
</dbReference>
<evidence type="ECO:0000256" key="3">
    <source>
        <dbReference type="SAM" id="SignalP"/>
    </source>
</evidence>
<dbReference type="OrthoDB" id="9815808at2"/>
<keyword evidence="5" id="KW-1185">Reference proteome</keyword>
<evidence type="ECO:0000256" key="2">
    <source>
        <dbReference type="ARBA" id="ARBA00022729"/>
    </source>
</evidence>
<dbReference type="EMBL" id="FRBW01000008">
    <property type="protein sequence ID" value="SHN17378.1"/>
    <property type="molecule type" value="Genomic_DNA"/>
</dbReference>
<dbReference type="Pfam" id="PF03524">
    <property type="entry name" value="CagX"/>
    <property type="match status" value="1"/>
</dbReference>
<feature type="chain" id="PRO_5012884441" evidence="3">
    <location>
        <begin position="23"/>
        <end position="242"/>
    </location>
</feature>
<evidence type="ECO:0000313" key="5">
    <source>
        <dbReference type="Proteomes" id="UP000186002"/>
    </source>
</evidence>
<reference evidence="4 5" key="1">
    <citation type="submission" date="2016-11" db="EMBL/GenBank/DDBJ databases">
        <authorList>
            <person name="Jaros S."/>
            <person name="Januszkiewicz K."/>
            <person name="Wedrychowicz H."/>
        </authorList>
    </citation>
    <scope>NUCLEOTIDE SEQUENCE [LARGE SCALE GENOMIC DNA]</scope>
    <source>
        <strain evidence="4 5">DSM 22153</strain>
    </source>
</reference>
<dbReference type="AlphaFoldDB" id="A0A1M7PJS2"/>
<gene>
    <name evidence="4" type="ORF">SAMN05444272_4473</name>
</gene>
<dbReference type="Proteomes" id="UP000186002">
    <property type="component" value="Unassembled WGS sequence"/>
</dbReference>
<protein>
    <submittedName>
        <fullName evidence="4">Type IV secretion system protein VirB9</fullName>
    </submittedName>
</protein>
<organism evidence="4 5">
    <name type="scientific">Roseibium suaedae</name>
    <dbReference type="NCBI Taxonomy" id="735517"/>
    <lineage>
        <taxon>Bacteria</taxon>
        <taxon>Pseudomonadati</taxon>
        <taxon>Pseudomonadota</taxon>
        <taxon>Alphaproteobacteria</taxon>
        <taxon>Hyphomicrobiales</taxon>
        <taxon>Stappiaceae</taxon>
        <taxon>Roseibium</taxon>
    </lineage>
</organism>
<dbReference type="InterPro" id="IPR010258">
    <property type="entry name" value="Conjugal_tfr_TrbG/VirB9/CagX"/>
</dbReference>
<name>A0A1M7PJS2_9HYPH</name>
<dbReference type="CDD" id="cd06911">
    <property type="entry name" value="VirB9_CagX_TrbG"/>
    <property type="match status" value="1"/>
</dbReference>
<accession>A0A1M7PJS2</accession>
<proteinExistence type="inferred from homology"/>
<dbReference type="InterPro" id="IPR038161">
    <property type="entry name" value="VirB9/CagX/TrbG_C_sf"/>
</dbReference>
<dbReference type="STRING" id="735517.SAMN05444272_4473"/>
<feature type="signal peptide" evidence="3">
    <location>
        <begin position="1"/>
        <end position="22"/>
    </location>
</feature>
<comment type="similarity">
    <text evidence="1">Belongs to the TrbG/VirB9 family.</text>
</comment>
<keyword evidence="2 3" id="KW-0732">Signal</keyword>
<dbReference type="RefSeq" id="WP_073015583.1">
    <property type="nucleotide sequence ID" value="NZ_FRBW01000008.1"/>
</dbReference>
<dbReference type="InterPro" id="IPR033645">
    <property type="entry name" value="VirB9/CagX/TrbG_C"/>
</dbReference>
<evidence type="ECO:0000313" key="4">
    <source>
        <dbReference type="EMBL" id="SHN17378.1"/>
    </source>
</evidence>
<sequence>MTFLKMLGVALCTVALATSAMAESMPQSLPAASQIKQFVYNEYTVYRLDLHTNFISTVQFGRGENVQSIQVGDSASWQIIRLKRGDVISIKPFNSDAITNMTIYTDRRVYTFELHSHAGSGRRTGGYNYRTTFQYPTPVVAQFSDASSLSSRNYDYNVAGSADFAPTSVYDDGKQTYFVFDSTRRQPGVFKVGQGGQEYTVNSRTTGSTLIVDGVSDRWTVRIGGEAICVASTAAVARHAGF</sequence>